<evidence type="ECO:0000256" key="2">
    <source>
        <dbReference type="ARBA" id="ARBA00022454"/>
    </source>
</evidence>
<feature type="region of interest" description="Disordered" evidence="11">
    <location>
        <begin position="75"/>
        <end position="105"/>
    </location>
</feature>
<dbReference type="GO" id="GO:0005634">
    <property type="term" value="C:nucleus"/>
    <property type="evidence" value="ECO:0007669"/>
    <property type="project" value="UniProtKB-SubCell"/>
</dbReference>
<evidence type="ECO:0000256" key="6">
    <source>
        <dbReference type="ARBA" id="ARBA00023054"/>
    </source>
</evidence>
<keyword evidence="6" id="KW-0175">Coiled coil</keyword>
<feature type="compositionally biased region" description="Acidic residues" evidence="11">
    <location>
        <begin position="259"/>
        <end position="275"/>
    </location>
</feature>
<dbReference type="GO" id="GO:0031262">
    <property type="term" value="C:Ndc80 complex"/>
    <property type="evidence" value="ECO:0007669"/>
    <property type="project" value="UniProtKB-UniRule"/>
</dbReference>
<evidence type="ECO:0000256" key="4">
    <source>
        <dbReference type="ARBA" id="ARBA00022776"/>
    </source>
</evidence>
<comment type="subunit">
    <text evidence="10">Component of the NDC80 complex.</text>
</comment>
<evidence type="ECO:0000256" key="11">
    <source>
        <dbReference type="SAM" id="MobiDB-lite"/>
    </source>
</evidence>
<comment type="caution">
    <text evidence="13">The sequence shown here is derived from an EMBL/GenBank/DDBJ whole genome shotgun (WGS) entry which is preliminary data.</text>
</comment>
<feature type="region of interest" description="Disordered" evidence="11">
    <location>
        <begin position="1"/>
        <end position="40"/>
    </location>
</feature>
<evidence type="ECO:0000256" key="3">
    <source>
        <dbReference type="ARBA" id="ARBA00022618"/>
    </source>
</evidence>
<keyword evidence="9 10" id="KW-0137">Centromere</keyword>
<organism evidence="13 14">
    <name type="scientific">Diploptera punctata</name>
    <name type="common">Pacific beetle cockroach</name>
    <dbReference type="NCBI Taxonomy" id="6984"/>
    <lineage>
        <taxon>Eukaryota</taxon>
        <taxon>Metazoa</taxon>
        <taxon>Ecdysozoa</taxon>
        <taxon>Arthropoda</taxon>
        <taxon>Hexapoda</taxon>
        <taxon>Insecta</taxon>
        <taxon>Pterygota</taxon>
        <taxon>Neoptera</taxon>
        <taxon>Polyneoptera</taxon>
        <taxon>Dictyoptera</taxon>
        <taxon>Blattodea</taxon>
        <taxon>Blaberoidea</taxon>
        <taxon>Blaberidae</taxon>
        <taxon>Diplopterinae</taxon>
        <taxon>Diploptera</taxon>
    </lineage>
</organism>
<evidence type="ECO:0000256" key="5">
    <source>
        <dbReference type="ARBA" id="ARBA00022838"/>
    </source>
</evidence>
<sequence>MRKSSLGKRSSSLAPLLNIPESSNNAANRGVQSRNSAAQNSQMFQTGAFAQSRNSAVQNSQMFQTGALTCRKTMIPQPSKSRLSRDSNNPPTSVPSAKVSSTPLGVPSMPRMYGSVVKNNRLQLSKKPIKDVRLLTDKNFQVLVLQKIYSYFRDNDGMDISKVPKTLSGCSFTLKTFVEMAQHFFSKIFPNENITMANYTEKIPTLAKRVAYPNVVKKSWLVTANSSHSLPQVIGLLSWLLDLVKSESNVSELMFPPEDQIENMDNDDEDDDDDSSFNFHSSERMFLHYVEGYSKFCRNQNYEAAVEKMVQEANNKLGTNDDDFKIIQNTLSKLQQELERPEILQILEEQREVENTKAKLSNEMYMFAKSLHQKVTYIDEKEEDIEKMQCYIPTLIASNEKCIESISKTSKHVETQPYSREDIERMEEKCKELELNIKLDETTIDMWDKENYTLDIQMARVREKLNVVLKDYTTPLVKKCRYISRA</sequence>
<dbReference type="PANTHER" id="PTHR10643">
    <property type="entry name" value="KINETOCHORE PROTEIN NDC80"/>
    <property type="match status" value="1"/>
</dbReference>
<gene>
    <name evidence="13" type="ORF">L9F63_017138</name>
</gene>
<keyword evidence="14" id="KW-1185">Reference proteome</keyword>
<proteinExistence type="inferred from homology"/>
<keyword evidence="5 10" id="KW-0995">Kinetochore</keyword>
<reference evidence="13" key="2">
    <citation type="submission" date="2023-05" db="EMBL/GenBank/DDBJ databases">
        <authorList>
            <person name="Fouks B."/>
        </authorList>
    </citation>
    <scope>NUCLEOTIDE SEQUENCE</scope>
    <source>
        <strain evidence="13">Stay&amp;Tobe</strain>
        <tissue evidence="13">Testes</tissue>
    </source>
</reference>
<dbReference type="EMBL" id="JASPKZ010004921">
    <property type="protein sequence ID" value="KAJ9589649.1"/>
    <property type="molecule type" value="Genomic_DNA"/>
</dbReference>
<dbReference type="Proteomes" id="UP001233999">
    <property type="component" value="Unassembled WGS sequence"/>
</dbReference>
<keyword evidence="2 10" id="KW-0158">Chromosome</keyword>
<reference evidence="13" key="1">
    <citation type="journal article" date="2023" name="IScience">
        <title>Live-bearing cockroach genome reveals convergent evolutionary mechanisms linked to viviparity in insects and beyond.</title>
        <authorList>
            <person name="Fouks B."/>
            <person name="Harrison M.C."/>
            <person name="Mikhailova A.A."/>
            <person name="Marchal E."/>
            <person name="English S."/>
            <person name="Carruthers M."/>
            <person name="Jennings E.C."/>
            <person name="Chiamaka E.L."/>
            <person name="Frigard R.A."/>
            <person name="Pippel M."/>
            <person name="Attardo G.M."/>
            <person name="Benoit J.B."/>
            <person name="Bornberg-Bauer E."/>
            <person name="Tobe S.S."/>
        </authorList>
    </citation>
    <scope>NUCLEOTIDE SEQUENCE</scope>
    <source>
        <strain evidence="13">Stay&amp;Tobe</strain>
    </source>
</reference>
<dbReference type="AlphaFoldDB" id="A0AAD8EH15"/>
<keyword evidence="4 10" id="KW-0498">Mitosis</keyword>
<dbReference type="GO" id="GO:0051315">
    <property type="term" value="P:attachment of mitotic spindle microtubules to kinetochore"/>
    <property type="evidence" value="ECO:0007669"/>
    <property type="project" value="UniProtKB-UniRule"/>
</dbReference>
<evidence type="ECO:0000313" key="13">
    <source>
        <dbReference type="EMBL" id="KAJ9589649.1"/>
    </source>
</evidence>
<name>A0AAD8EH15_DIPPU</name>
<evidence type="ECO:0000256" key="8">
    <source>
        <dbReference type="ARBA" id="ARBA00023306"/>
    </source>
</evidence>
<comment type="similarity">
    <text evidence="1 10">Belongs to the NDC80/HEC1 family.</text>
</comment>
<evidence type="ECO:0000256" key="1">
    <source>
        <dbReference type="ARBA" id="ARBA00007050"/>
    </source>
</evidence>
<feature type="compositionally biased region" description="Polar residues" evidence="11">
    <location>
        <begin position="20"/>
        <end position="40"/>
    </location>
</feature>
<dbReference type="InterPro" id="IPR005550">
    <property type="entry name" value="Kinetochore_Ndc80"/>
</dbReference>
<dbReference type="Pfam" id="PF03801">
    <property type="entry name" value="Ndc80_HEC"/>
    <property type="match status" value="1"/>
</dbReference>
<evidence type="ECO:0000313" key="14">
    <source>
        <dbReference type="Proteomes" id="UP001233999"/>
    </source>
</evidence>
<keyword evidence="3 10" id="KW-0132">Cell division</keyword>
<evidence type="ECO:0000259" key="12">
    <source>
        <dbReference type="Pfam" id="PF03801"/>
    </source>
</evidence>
<feature type="domain" description="Kinetochore protein Ndc80 CH" evidence="12">
    <location>
        <begin position="126"/>
        <end position="246"/>
    </location>
</feature>
<dbReference type="InterPro" id="IPR038273">
    <property type="entry name" value="Ndc80_sf"/>
</dbReference>
<comment type="function">
    <text evidence="10">Acts as a component of the essential kinetochore-associated NDC80 complex, which is required for chromosome segregation and spindle checkpoint activity.</text>
</comment>
<feature type="compositionally biased region" description="Polar residues" evidence="11">
    <location>
        <begin position="76"/>
        <end position="103"/>
    </location>
</feature>
<evidence type="ECO:0000256" key="7">
    <source>
        <dbReference type="ARBA" id="ARBA00023242"/>
    </source>
</evidence>
<comment type="subcellular location">
    <subcellularLocation>
        <location evidence="10">Chromosome</location>
        <location evidence="10">Centromere</location>
        <location evidence="10">Kinetochore</location>
    </subcellularLocation>
    <subcellularLocation>
        <location evidence="10">Nucleus</location>
    </subcellularLocation>
</comment>
<dbReference type="Gene3D" id="1.10.418.30">
    <property type="entry name" value="Ncd80 complex, Ncd80 subunit"/>
    <property type="match status" value="1"/>
</dbReference>
<dbReference type="PANTHER" id="PTHR10643:SF2">
    <property type="entry name" value="KINETOCHORE PROTEIN NDC80 HOMOLOG"/>
    <property type="match status" value="1"/>
</dbReference>
<feature type="region of interest" description="Disordered" evidence="11">
    <location>
        <begin position="255"/>
        <end position="276"/>
    </location>
</feature>
<evidence type="ECO:0000256" key="10">
    <source>
        <dbReference type="RuleBase" id="RU368072"/>
    </source>
</evidence>
<dbReference type="InterPro" id="IPR055260">
    <property type="entry name" value="Ndc80_CH"/>
</dbReference>
<evidence type="ECO:0000256" key="9">
    <source>
        <dbReference type="ARBA" id="ARBA00023328"/>
    </source>
</evidence>
<keyword evidence="7 10" id="KW-0539">Nucleus</keyword>
<keyword evidence="8 10" id="KW-0131">Cell cycle</keyword>
<dbReference type="GO" id="GO:0051301">
    <property type="term" value="P:cell division"/>
    <property type="evidence" value="ECO:0007669"/>
    <property type="project" value="UniProtKB-UniRule"/>
</dbReference>
<accession>A0AAD8EH15</accession>
<protein>
    <recommendedName>
        <fullName evidence="10">Kinetochore protein NDC80</fullName>
    </recommendedName>
</protein>